<keyword evidence="1" id="KW-0732">Signal</keyword>
<dbReference type="Proteomes" id="UP001334084">
    <property type="component" value="Chromosome 4"/>
</dbReference>
<evidence type="ECO:0000256" key="1">
    <source>
        <dbReference type="SAM" id="SignalP"/>
    </source>
</evidence>
<gene>
    <name evidence="2" type="ORF">VNE69_04107</name>
</gene>
<feature type="chain" id="PRO_5043858973" evidence="1">
    <location>
        <begin position="16"/>
        <end position="197"/>
    </location>
</feature>
<feature type="signal peptide" evidence="1">
    <location>
        <begin position="1"/>
        <end position="15"/>
    </location>
</feature>
<dbReference type="GeneID" id="90541097"/>
<keyword evidence="3" id="KW-1185">Reference proteome</keyword>
<dbReference type="KEGG" id="vnx:VNE69_04107"/>
<evidence type="ECO:0000313" key="2">
    <source>
        <dbReference type="EMBL" id="WUR03281.1"/>
    </source>
</evidence>
<accession>A0AAX4JBG3</accession>
<proteinExistence type="predicted"/>
<sequence length="197" mass="23536">MWFKILFFVITITANREFMLFSIKNGDVSTVFIGINNTEEVFGCELYKLFVYNIDSNTSHHRKDSEDFPFQIVVFEKSKYDVELLTYLEKAFPTDIPDKMNFIRCKMFLKARIELKSCKIFFIANVVSSYKSNKKLIYNTDVNYLDNNIHLHYIEFHLNNENYDELKKIMPDHSYIFILINKQDREEVVENDIKMKA</sequence>
<dbReference type="EMBL" id="CP142729">
    <property type="protein sequence ID" value="WUR03281.1"/>
    <property type="molecule type" value="Genomic_DNA"/>
</dbReference>
<dbReference type="RefSeq" id="XP_065329426.1">
    <property type="nucleotide sequence ID" value="XM_065473354.1"/>
</dbReference>
<protein>
    <submittedName>
        <fullName evidence="2">Uncharacterized protein</fullName>
    </submittedName>
</protein>
<reference evidence="2" key="1">
    <citation type="journal article" date="2024" name="BMC Genomics">
        <title>Functional annotation of a divergent genome using sequence and structure-based similarity.</title>
        <authorList>
            <person name="Svedberg D."/>
            <person name="Winiger R.R."/>
            <person name="Berg A."/>
            <person name="Sharma H."/>
            <person name="Tellgren-Roth C."/>
            <person name="Debrunner-Vossbrinck B.A."/>
            <person name="Vossbrinck C.R."/>
            <person name="Barandun J."/>
        </authorList>
    </citation>
    <scope>NUCLEOTIDE SEQUENCE</scope>
    <source>
        <strain evidence="2">Illinois isolate</strain>
    </source>
</reference>
<dbReference type="AlphaFoldDB" id="A0AAX4JBG3"/>
<evidence type="ECO:0000313" key="3">
    <source>
        <dbReference type="Proteomes" id="UP001334084"/>
    </source>
</evidence>
<name>A0AAX4JBG3_9MICR</name>
<organism evidence="2 3">
    <name type="scientific">Vairimorpha necatrix</name>
    <dbReference type="NCBI Taxonomy" id="6039"/>
    <lineage>
        <taxon>Eukaryota</taxon>
        <taxon>Fungi</taxon>
        <taxon>Fungi incertae sedis</taxon>
        <taxon>Microsporidia</taxon>
        <taxon>Nosematidae</taxon>
        <taxon>Vairimorpha</taxon>
    </lineage>
</organism>